<dbReference type="Proteomes" id="UP000198924">
    <property type="component" value="Unassembled WGS sequence"/>
</dbReference>
<keyword evidence="8" id="KW-0966">Cell projection</keyword>
<feature type="compositionally biased region" description="Polar residues" evidence="7">
    <location>
        <begin position="54"/>
        <end position="75"/>
    </location>
</feature>
<comment type="function">
    <text evidence="5 6">Structural component of flagellum, the bacterial motility apparatus. Part of the rod structure of flagellar basal body.</text>
</comment>
<proteinExistence type="inferred from homology"/>
<evidence type="ECO:0000256" key="5">
    <source>
        <dbReference type="ARBA" id="ARBA00024934"/>
    </source>
</evidence>
<dbReference type="NCBIfam" id="TIGR01396">
    <property type="entry name" value="FlgB"/>
    <property type="match status" value="1"/>
</dbReference>
<dbReference type="AlphaFoldDB" id="A0A1I3WUX1"/>
<dbReference type="GO" id="GO:0030694">
    <property type="term" value="C:bacterial-type flagellum basal body, rod"/>
    <property type="evidence" value="ECO:0007669"/>
    <property type="project" value="InterPro"/>
</dbReference>
<keyword evidence="8" id="KW-0282">Flagellum</keyword>
<evidence type="ECO:0000256" key="3">
    <source>
        <dbReference type="ARBA" id="ARBA00014376"/>
    </source>
</evidence>
<evidence type="ECO:0000313" key="9">
    <source>
        <dbReference type="Proteomes" id="UP000198924"/>
    </source>
</evidence>
<name>A0A1I3WUX1_9GAMM</name>
<dbReference type="OrthoDB" id="9788334at2"/>
<evidence type="ECO:0000256" key="7">
    <source>
        <dbReference type="SAM" id="MobiDB-lite"/>
    </source>
</evidence>
<dbReference type="RefSeq" id="WP_091712187.1">
    <property type="nucleotide sequence ID" value="NZ_FOSH01000005.1"/>
</dbReference>
<keyword evidence="9" id="KW-1185">Reference proteome</keyword>
<dbReference type="EMBL" id="FOSH01000005">
    <property type="protein sequence ID" value="SFK11305.1"/>
    <property type="molecule type" value="Genomic_DNA"/>
</dbReference>
<organism evidence="8 9">
    <name type="scientific">Methylophaga sulfidovorans</name>
    <dbReference type="NCBI Taxonomy" id="45496"/>
    <lineage>
        <taxon>Bacteria</taxon>
        <taxon>Pseudomonadati</taxon>
        <taxon>Pseudomonadota</taxon>
        <taxon>Gammaproteobacteria</taxon>
        <taxon>Thiotrichales</taxon>
        <taxon>Piscirickettsiaceae</taxon>
        <taxon>Methylophaga</taxon>
    </lineage>
</organism>
<accession>A0A1I3WUX1</accession>
<keyword evidence="8" id="KW-0969">Cilium</keyword>
<sequence>MPINFDSAIGIHADALRVRSQRAELLATNMANADTPNYKAQDIDFREALNNAMTGSSSSQLNTTNQKHYSTNPESNGLMAPIQYRVATQDSLDGNSVDEEVEQAQFMQNAVQYQASLQFLGGKFNSLTRALKGE</sequence>
<comment type="similarity">
    <text evidence="2 6">Belongs to the flagella basal body rod proteins family.</text>
</comment>
<dbReference type="PANTHER" id="PTHR30435">
    <property type="entry name" value="FLAGELLAR PROTEIN"/>
    <property type="match status" value="1"/>
</dbReference>
<dbReference type="GO" id="GO:0071978">
    <property type="term" value="P:bacterial-type flagellum-dependent swarming motility"/>
    <property type="evidence" value="ECO:0007669"/>
    <property type="project" value="TreeGrafter"/>
</dbReference>
<dbReference type="PANTHER" id="PTHR30435:SF12">
    <property type="entry name" value="FLAGELLAR BASAL BODY ROD PROTEIN FLGB"/>
    <property type="match status" value="1"/>
</dbReference>
<evidence type="ECO:0000313" key="8">
    <source>
        <dbReference type="EMBL" id="SFK11305.1"/>
    </source>
</evidence>
<dbReference type="InterPro" id="IPR006300">
    <property type="entry name" value="FlgB"/>
</dbReference>
<dbReference type="STRING" id="45496.SAMN04488079_10579"/>
<evidence type="ECO:0000256" key="6">
    <source>
        <dbReference type="PIRNR" id="PIRNR002889"/>
    </source>
</evidence>
<reference evidence="9" key="1">
    <citation type="submission" date="2016-10" db="EMBL/GenBank/DDBJ databases">
        <authorList>
            <person name="Varghese N."/>
            <person name="Submissions S."/>
        </authorList>
    </citation>
    <scope>NUCLEOTIDE SEQUENCE [LARGE SCALE GENOMIC DNA]</scope>
    <source>
        <strain evidence="9">DSM 11578</strain>
    </source>
</reference>
<protein>
    <recommendedName>
        <fullName evidence="3 6">Flagellar basal body rod protein FlgB</fullName>
    </recommendedName>
</protein>
<evidence type="ECO:0000256" key="2">
    <source>
        <dbReference type="ARBA" id="ARBA00009677"/>
    </source>
</evidence>
<dbReference type="PIRSF" id="PIRSF002889">
    <property type="entry name" value="Rod_FlgB"/>
    <property type="match status" value="1"/>
</dbReference>
<evidence type="ECO:0000256" key="4">
    <source>
        <dbReference type="ARBA" id="ARBA00023143"/>
    </source>
</evidence>
<gene>
    <name evidence="8" type="ORF">SAMN04488079_10579</name>
</gene>
<feature type="region of interest" description="Disordered" evidence="7">
    <location>
        <begin position="54"/>
        <end position="78"/>
    </location>
</feature>
<keyword evidence="4 6" id="KW-0975">Bacterial flagellum</keyword>
<evidence type="ECO:0000256" key="1">
    <source>
        <dbReference type="ARBA" id="ARBA00004117"/>
    </source>
</evidence>
<comment type="subunit">
    <text evidence="6">The basal body constitutes a major portion of the flagellar organelle and consists of a number of rings mounted on a central rod.</text>
</comment>
<comment type="subcellular location">
    <subcellularLocation>
        <location evidence="1 6">Bacterial flagellum basal body</location>
    </subcellularLocation>
</comment>